<proteinExistence type="predicted"/>
<keyword evidence="5" id="KW-0862">Zinc</keyword>
<dbReference type="PROSITE" id="PS00028">
    <property type="entry name" value="ZINC_FINGER_C2H2_1"/>
    <property type="match status" value="2"/>
</dbReference>
<dbReference type="InterPro" id="IPR007219">
    <property type="entry name" value="XnlR_reg_dom"/>
</dbReference>
<feature type="domain" description="C2H2-type" evidence="9">
    <location>
        <begin position="81"/>
        <end position="109"/>
    </location>
</feature>
<feature type="compositionally biased region" description="Low complexity" evidence="8">
    <location>
        <begin position="11"/>
        <end position="22"/>
    </location>
</feature>
<keyword evidence="11" id="KW-1185">Reference proteome</keyword>
<dbReference type="GO" id="GO:0005634">
    <property type="term" value="C:nucleus"/>
    <property type="evidence" value="ECO:0007669"/>
    <property type="project" value="UniProtKB-SubCell"/>
</dbReference>
<comment type="subcellular location">
    <subcellularLocation>
        <location evidence="1">Nucleus</location>
    </subcellularLocation>
</comment>
<evidence type="ECO:0000256" key="1">
    <source>
        <dbReference type="ARBA" id="ARBA00004123"/>
    </source>
</evidence>
<organism evidence="10 11">
    <name type="scientific">Cladophialophora chaetospira</name>
    <dbReference type="NCBI Taxonomy" id="386627"/>
    <lineage>
        <taxon>Eukaryota</taxon>
        <taxon>Fungi</taxon>
        <taxon>Dikarya</taxon>
        <taxon>Ascomycota</taxon>
        <taxon>Pezizomycotina</taxon>
        <taxon>Eurotiomycetes</taxon>
        <taxon>Chaetothyriomycetidae</taxon>
        <taxon>Chaetothyriales</taxon>
        <taxon>Herpotrichiellaceae</taxon>
        <taxon>Cladophialophora</taxon>
    </lineage>
</organism>
<feature type="compositionally biased region" description="Polar residues" evidence="8">
    <location>
        <begin position="24"/>
        <end position="38"/>
    </location>
</feature>
<keyword evidence="6" id="KW-0539">Nucleus</keyword>
<evidence type="ECO:0000256" key="6">
    <source>
        <dbReference type="ARBA" id="ARBA00023242"/>
    </source>
</evidence>
<evidence type="ECO:0000313" key="11">
    <source>
        <dbReference type="Proteomes" id="UP001172673"/>
    </source>
</evidence>
<dbReference type="PANTHER" id="PTHR40626:SF13">
    <property type="entry name" value="RESPIRATION FACTOR 2-RELATED"/>
    <property type="match status" value="1"/>
</dbReference>
<dbReference type="AlphaFoldDB" id="A0AA39CC57"/>
<dbReference type="EMBL" id="JAPDRK010000024">
    <property type="protein sequence ID" value="KAJ9602898.1"/>
    <property type="molecule type" value="Genomic_DNA"/>
</dbReference>
<dbReference type="GO" id="GO:0006351">
    <property type="term" value="P:DNA-templated transcription"/>
    <property type="evidence" value="ECO:0007669"/>
    <property type="project" value="InterPro"/>
</dbReference>
<evidence type="ECO:0000313" key="10">
    <source>
        <dbReference type="EMBL" id="KAJ9602898.1"/>
    </source>
</evidence>
<protein>
    <recommendedName>
        <fullName evidence="9">C2H2-type domain-containing protein</fullName>
    </recommendedName>
</protein>
<dbReference type="Pfam" id="PF00096">
    <property type="entry name" value="zf-C2H2"/>
    <property type="match status" value="1"/>
</dbReference>
<keyword evidence="3" id="KW-0677">Repeat</keyword>
<evidence type="ECO:0000259" key="9">
    <source>
        <dbReference type="PROSITE" id="PS50157"/>
    </source>
</evidence>
<dbReference type="FunFam" id="3.30.160.60:FF:000065">
    <property type="entry name" value="B-cell CLL/lymphoma 6, member B"/>
    <property type="match status" value="1"/>
</dbReference>
<dbReference type="SUPFAM" id="SSF57667">
    <property type="entry name" value="beta-beta-alpha zinc fingers"/>
    <property type="match status" value="1"/>
</dbReference>
<feature type="region of interest" description="Disordered" evidence="8">
    <location>
        <begin position="1"/>
        <end position="54"/>
    </location>
</feature>
<dbReference type="Proteomes" id="UP001172673">
    <property type="component" value="Unassembled WGS sequence"/>
</dbReference>
<dbReference type="GO" id="GO:0008270">
    <property type="term" value="F:zinc ion binding"/>
    <property type="evidence" value="ECO:0007669"/>
    <property type="project" value="UniProtKB-KW"/>
</dbReference>
<dbReference type="PANTHER" id="PTHR40626">
    <property type="entry name" value="MIP31509P"/>
    <property type="match status" value="1"/>
</dbReference>
<name>A0AA39CC57_9EURO</name>
<evidence type="ECO:0000256" key="3">
    <source>
        <dbReference type="ARBA" id="ARBA00022737"/>
    </source>
</evidence>
<evidence type="ECO:0000256" key="7">
    <source>
        <dbReference type="PROSITE-ProRule" id="PRU00042"/>
    </source>
</evidence>
<dbReference type="GO" id="GO:0000978">
    <property type="term" value="F:RNA polymerase II cis-regulatory region sequence-specific DNA binding"/>
    <property type="evidence" value="ECO:0007669"/>
    <property type="project" value="InterPro"/>
</dbReference>
<dbReference type="Gene3D" id="3.30.160.60">
    <property type="entry name" value="Classic Zinc Finger"/>
    <property type="match status" value="2"/>
</dbReference>
<evidence type="ECO:0000256" key="4">
    <source>
        <dbReference type="ARBA" id="ARBA00022771"/>
    </source>
</evidence>
<reference evidence="10" key="1">
    <citation type="submission" date="2022-10" db="EMBL/GenBank/DDBJ databases">
        <title>Culturing micro-colonial fungi from biological soil crusts in the Mojave desert and describing Neophaeococcomyces mojavensis, and introducing the new genera and species Taxawa tesnikishii.</title>
        <authorList>
            <person name="Kurbessoian T."/>
            <person name="Stajich J.E."/>
        </authorList>
    </citation>
    <scope>NUCLEOTIDE SEQUENCE</scope>
    <source>
        <strain evidence="10">TK_41</strain>
    </source>
</reference>
<dbReference type="CDD" id="cd12148">
    <property type="entry name" value="fungal_TF_MHR"/>
    <property type="match status" value="1"/>
</dbReference>
<sequence>MTVASAEGHSGEALEGTGAGTASKAPSTAGSTTSNVASNPAFPPPKTDKPRPHVCTTCMRSFARLEHLKRHERSHTKEKPFECPECTRCFARRDLLLRHQQKLHSSTTPSARPRAGRRESVAGVASGRVRKNSTAANTTTMRPRANTLSHVDSATLGMLSNSAGNFGRQYVPGHTHHNSASVLSGGQGYGYRSVHSHQPPFGLSKLETHGLPIDLSGGLRTAPPFGGFGAEFGGGYGSDQGNTINPHALHMTTLQGLGIEHSGSPFQQMFPGMTASQAMAEDDATFDWMTQGFENQMTFAQANENAIDDSSPSAMSTNSPGPAMDMNSDANMVLMQQGSVTAGNMWPTSLAAQAPLLSSPMSMDMMSNFHDVVNASMETVSPKSLLGHGTSMDMSLPTPPDFGSIDASAMQHNHQYSGFPLPIAADGPASATSSGSMESSLQQSSVTTASSDLVSDHVRNVLIAGLSQNAGFGQRKYSQPAISSPLSPSSNARGKGFNPSTFPGTHDLQRYVSAYIRYFHPHLPFLHIPTLNFESPDYTTPIRLVSGNSQFSHATVAGGGSCLILSLAAIGALYEHEVSQSRELFECAKRLISSYLEERRKANMTKTQFAPRHSTEREDTPLWLVQAMLLNVIYGHNCGDKTAAELASNHCAALVSLARGAELARPSQTYPGSSGSDARTNAHMGPMTGGSWNSMINEMDDSDWFEWKTMEERKRTLYAVFILSSMLVTAYNHPPALTNSEIRLNLPCDEELWAAESAHVWRTLGGAACSEANSITFASSLTHLLTSAHRQRRRNSNVAAFGMVSEPELRPSTFGCLILVNALHNYIWETRQRHLGRQWTTSETEQMHAHIEPALRAWQAAWASNPSHSLERPNPFGAGPLSADCIPLLDLAYVRLFINFGRSKEAFWQRDYDAMAEELAKNPDSSPSQETAKVNQDNKFASPGASRPGQEQMPTPAEEGMKIEQGEHEQDRRHSQSSQRERHLRKAAFYAADSLSMSDKLGLTFAEATSRELPTQSAMCAFDCAQVLAEWIAAVQERVGRYLGVIGHDNMNLLEVPGILLLEDEDRKLIQRIDEVLNSAEQKVEIQGGFDLSAARAGGHGSRILALTAYLLERDSVWPGE</sequence>
<evidence type="ECO:0000256" key="5">
    <source>
        <dbReference type="ARBA" id="ARBA00022833"/>
    </source>
</evidence>
<dbReference type="InterPro" id="IPR013087">
    <property type="entry name" value="Znf_C2H2_type"/>
</dbReference>
<gene>
    <name evidence="10" type="ORF">H2200_012678</name>
</gene>
<feature type="compositionally biased region" description="Basic and acidic residues" evidence="8">
    <location>
        <begin position="959"/>
        <end position="974"/>
    </location>
</feature>
<dbReference type="PROSITE" id="PS50157">
    <property type="entry name" value="ZINC_FINGER_C2H2_2"/>
    <property type="match status" value="2"/>
</dbReference>
<dbReference type="FunFam" id="3.30.160.60:FF:000576">
    <property type="entry name" value="C2H2 transcription factor (AmdX)"/>
    <property type="match status" value="1"/>
</dbReference>
<feature type="region of interest" description="Disordered" evidence="8">
    <location>
        <begin position="477"/>
        <end position="500"/>
    </location>
</feature>
<accession>A0AA39CC57</accession>
<dbReference type="Pfam" id="PF04082">
    <property type="entry name" value="Fungal_trans"/>
    <property type="match status" value="1"/>
</dbReference>
<feature type="region of interest" description="Disordered" evidence="8">
    <location>
        <begin position="919"/>
        <end position="983"/>
    </location>
</feature>
<keyword evidence="4 7" id="KW-0863">Zinc-finger</keyword>
<comment type="caution">
    <text evidence="10">The sequence shown here is derived from an EMBL/GenBank/DDBJ whole genome shotgun (WGS) entry which is preliminary data.</text>
</comment>
<evidence type="ECO:0000256" key="8">
    <source>
        <dbReference type="SAM" id="MobiDB-lite"/>
    </source>
</evidence>
<dbReference type="GO" id="GO:0000981">
    <property type="term" value="F:DNA-binding transcription factor activity, RNA polymerase II-specific"/>
    <property type="evidence" value="ECO:0007669"/>
    <property type="project" value="InterPro"/>
</dbReference>
<dbReference type="InterPro" id="IPR051059">
    <property type="entry name" value="VerF-like"/>
</dbReference>
<feature type="region of interest" description="Disordered" evidence="8">
    <location>
        <begin position="101"/>
        <end position="127"/>
    </location>
</feature>
<feature type="domain" description="C2H2-type" evidence="9">
    <location>
        <begin position="53"/>
        <end position="80"/>
    </location>
</feature>
<dbReference type="GO" id="GO:0000785">
    <property type="term" value="C:chromatin"/>
    <property type="evidence" value="ECO:0007669"/>
    <property type="project" value="TreeGrafter"/>
</dbReference>
<dbReference type="SMART" id="SM00355">
    <property type="entry name" value="ZnF_C2H2"/>
    <property type="match status" value="2"/>
</dbReference>
<feature type="compositionally biased region" description="Polar residues" evidence="8">
    <location>
        <begin position="923"/>
        <end position="939"/>
    </location>
</feature>
<keyword evidence="2" id="KW-0479">Metal-binding</keyword>
<dbReference type="InterPro" id="IPR036236">
    <property type="entry name" value="Znf_C2H2_sf"/>
</dbReference>
<evidence type="ECO:0000256" key="2">
    <source>
        <dbReference type="ARBA" id="ARBA00022723"/>
    </source>
</evidence>